<dbReference type="GO" id="GO:0004016">
    <property type="term" value="F:adenylate cyclase activity"/>
    <property type="evidence" value="ECO:0007669"/>
    <property type="project" value="UniProtKB-ARBA"/>
</dbReference>
<evidence type="ECO:0000313" key="5">
    <source>
        <dbReference type="EMBL" id="KRR14911.1"/>
    </source>
</evidence>
<dbReference type="SUPFAM" id="SSF48452">
    <property type="entry name" value="TPR-like"/>
    <property type="match status" value="1"/>
</dbReference>
<dbReference type="Gene3D" id="1.10.150.50">
    <property type="entry name" value="Transcription Factor, Ets-1"/>
    <property type="match status" value="1"/>
</dbReference>
<feature type="domain" description="SAM" evidence="3">
    <location>
        <begin position="9"/>
        <end position="71"/>
    </location>
</feature>
<organism evidence="5 6">
    <name type="scientific">Bradyrhizobium jicamae</name>
    <dbReference type="NCBI Taxonomy" id="280332"/>
    <lineage>
        <taxon>Bacteria</taxon>
        <taxon>Pseudomonadati</taxon>
        <taxon>Pseudomonadota</taxon>
        <taxon>Alphaproteobacteria</taxon>
        <taxon>Hyphomicrobiales</taxon>
        <taxon>Nitrobacteraceae</taxon>
        <taxon>Bradyrhizobium</taxon>
    </lineage>
</organism>
<dbReference type="STRING" id="280332.CQ12_32225"/>
<reference evidence="5 6" key="1">
    <citation type="submission" date="2014-03" db="EMBL/GenBank/DDBJ databases">
        <title>Bradyrhizobium valentinum sp. nov., isolated from effective nodules of Lupinus mariae-josephae, a lupine endemic of basic-lime soils in Eastern Spain.</title>
        <authorList>
            <person name="Duran D."/>
            <person name="Rey L."/>
            <person name="Navarro A."/>
            <person name="Busquets A."/>
            <person name="Imperial J."/>
            <person name="Ruiz-Argueso T."/>
        </authorList>
    </citation>
    <scope>NUCLEOTIDE SEQUENCE [LARGE SCALE GENOMIC DNA]</scope>
    <source>
        <strain evidence="5 6">PAC68</strain>
    </source>
</reference>
<evidence type="ECO:0000259" key="4">
    <source>
        <dbReference type="PROSITE" id="PS50125"/>
    </source>
</evidence>
<evidence type="ECO:0000256" key="1">
    <source>
        <dbReference type="ARBA" id="ARBA00022741"/>
    </source>
</evidence>
<dbReference type="PROSITE" id="PS50105">
    <property type="entry name" value="SAM_DOMAIN"/>
    <property type="match status" value="1"/>
</dbReference>
<dbReference type="Gene3D" id="1.25.40.10">
    <property type="entry name" value="Tetratricopeptide repeat domain"/>
    <property type="match status" value="2"/>
</dbReference>
<dbReference type="GO" id="GO:0005737">
    <property type="term" value="C:cytoplasm"/>
    <property type="evidence" value="ECO:0007669"/>
    <property type="project" value="TreeGrafter"/>
</dbReference>
<dbReference type="SUPFAM" id="SSF47769">
    <property type="entry name" value="SAM/Pointed domain"/>
    <property type="match status" value="1"/>
</dbReference>
<dbReference type="Pfam" id="PF00536">
    <property type="entry name" value="SAM_1"/>
    <property type="match status" value="1"/>
</dbReference>
<evidence type="ECO:0000256" key="2">
    <source>
        <dbReference type="ARBA" id="ARBA00022840"/>
    </source>
</evidence>
<dbReference type="SUPFAM" id="SSF55073">
    <property type="entry name" value="Nucleotide cyclase"/>
    <property type="match status" value="1"/>
</dbReference>
<dbReference type="SMART" id="SM00454">
    <property type="entry name" value="SAM"/>
    <property type="match status" value="1"/>
</dbReference>
<dbReference type="PANTHER" id="PTHR16305:SF28">
    <property type="entry name" value="GUANYLATE CYCLASE DOMAIN-CONTAINING PROTEIN"/>
    <property type="match status" value="1"/>
</dbReference>
<evidence type="ECO:0008006" key="7">
    <source>
        <dbReference type="Google" id="ProtNLM"/>
    </source>
</evidence>
<comment type="caution">
    <text evidence="5">The sequence shown here is derived from an EMBL/GenBank/DDBJ whole genome shotgun (WGS) entry which is preliminary data.</text>
</comment>
<keyword evidence="2" id="KW-0067">ATP-binding</keyword>
<keyword evidence="6" id="KW-1185">Reference proteome</keyword>
<dbReference type="PROSITE" id="PS50125">
    <property type="entry name" value="GUANYLATE_CYCLASE_2"/>
    <property type="match status" value="1"/>
</dbReference>
<protein>
    <recommendedName>
        <fullName evidence="7">Adenylate cyclase</fullName>
    </recommendedName>
</protein>
<dbReference type="RefSeq" id="WP_057833657.1">
    <property type="nucleotide sequence ID" value="NZ_LLXZ01000009.1"/>
</dbReference>
<dbReference type="Pfam" id="PF13191">
    <property type="entry name" value="AAA_16"/>
    <property type="match status" value="1"/>
</dbReference>
<keyword evidence="1" id="KW-0547">Nucleotide-binding</keyword>
<sequence>MGDARMSVTAAQQIADWLKKLGMSEYAQSFAENDIDMAVLPDLTDQHLKDLGVSLGHRLKMLHAIHDLSNVSAAVTAPSALVDIEPTRRDDAERRQLTVMFTDLVGSTALSTTLDPEDLRAVIGAYHKCVAETVARFDGFVARYMGDGVLIYFGYPHAHEDDAERAVRAGLAIIEAIGKLGIQEPLRVRIGVATGLVVVGDLVGAGEARERGVVGETPNLAARLQGIAEPNTVVIAEGTRRLLGNLFELQDLGPKNLKGIATPTRAWVALRASSVASRFEALHATGLTALVGREEELELLLRRWARAKTGEGQVVLIAGEAGIGKSRLTAALLERLAREPHTRLRYFCSPQHTNSALYPIIGQMERAARLAHDDTPQARLDKLDTLLAQTSTSIGDASLFAEMLSLPNDGRYPALEFTPQQHRQRTFEALVSQLEALTRQRPVLIIFEDAHWTDPTSLEVFDQDVARFQTLRALMIVTFRPEFDPPWIGQPHVTAMTINRLTKRQVGAMIDGVVGNKLLPAGIRQDIVERTDGIPLFVEEMTKAVLEAEGQGAVERTIAVVPSPALAVPASLHAPLMARLDRLGPAKEVAQIGAAIGRKFSHALLAAVVRMPEAELGSALDRLIQTGLLFRLGLPPNATYLFKHALVRDASYGTLLREPRRALHARIAEAVESQFAATAESRPELLAHHCTEAGLIERAAALWGKAGQRSLARSALVEATVQLNRALSQIATLPGTPALRGDQIKLEVALVNALMHTKGHAAPETIASLDRARAFIEQAESLGEPPEDPLLLFSVLYGFWVTNYIKFKSDALLDLATECLALAEKQGTMVPLMLGHRIMGTSLMCTGVLAESLAHYDQAIAIYEPAEHRALAARFGQDIRVAALSYRSWALWLLGFPEAARRDAEQALKEAREIGQAATLMYALFHTSFTHICCGNYAAASAEANELVPLAEKRGSLFWGALGMVVQGCVLALTGKASDAVHVIDSGIIARRSTAATALVPFCLSYLAGAHADLDHFDDARDCIREAMTQVEATKESWFEAEIKRMAGEIELLSPNPHATKAEEYFEHALAVARQQQAKSWELRAAVSMARLWYDQGKRQQAHDLLAPVYGWFTEGFDTLDLKEAKSLLEQLQA</sequence>
<dbReference type="Proteomes" id="UP000050863">
    <property type="component" value="Unassembled WGS sequence"/>
</dbReference>
<dbReference type="InterPro" id="IPR027417">
    <property type="entry name" value="P-loop_NTPase"/>
</dbReference>
<dbReference type="Pfam" id="PF00211">
    <property type="entry name" value="Guanylate_cyc"/>
    <property type="match status" value="1"/>
</dbReference>
<dbReference type="InterPro" id="IPR001660">
    <property type="entry name" value="SAM"/>
</dbReference>
<proteinExistence type="predicted"/>
<dbReference type="InterPro" id="IPR011990">
    <property type="entry name" value="TPR-like_helical_dom_sf"/>
</dbReference>
<dbReference type="PANTHER" id="PTHR16305">
    <property type="entry name" value="TESTICULAR SOLUBLE ADENYLYL CYCLASE"/>
    <property type="match status" value="1"/>
</dbReference>
<dbReference type="InterPro" id="IPR029787">
    <property type="entry name" value="Nucleotide_cyclase"/>
</dbReference>
<dbReference type="GO" id="GO:0009190">
    <property type="term" value="P:cyclic nucleotide biosynthetic process"/>
    <property type="evidence" value="ECO:0007669"/>
    <property type="project" value="InterPro"/>
</dbReference>
<feature type="domain" description="Guanylate cyclase" evidence="4">
    <location>
        <begin position="98"/>
        <end position="225"/>
    </location>
</feature>
<dbReference type="InterPro" id="IPR001054">
    <property type="entry name" value="A/G_cyclase"/>
</dbReference>
<evidence type="ECO:0000313" key="6">
    <source>
        <dbReference type="Proteomes" id="UP000050863"/>
    </source>
</evidence>
<dbReference type="EMBL" id="LLXZ01000009">
    <property type="protein sequence ID" value="KRR14911.1"/>
    <property type="molecule type" value="Genomic_DNA"/>
</dbReference>
<dbReference type="SUPFAM" id="SSF52540">
    <property type="entry name" value="P-loop containing nucleoside triphosphate hydrolases"/>
    <property type="match status" value="1"/>
</dbReference>
<dbReference type="GO" id="GO:0035556">
    <property type="term" value="P:intracellular signal transduction"/>
    <property type="evidence" value="ECO:0007669"/>
    <property type="project" value="InterPro"/>
</dbReference>
<evidence type="ECO:0000259" key="3">
    <source>
        <dbReference type="PROSITE" id="PS50105"/>
    </source>
</evidence>
<dbReference type="SMART" id="SM00044">
    <property type="entry name" value="CYCc"/>
    <property type="match status" value="1"/>
</dbReference>
<dbReference type="InterPro" id="IPR041664">
    <property type="entry name" value="AAA_16"/>
</dbReference>
<name>A0A0R3M9X6_9BRAD</name>
<dbReference type="AlphaFoldDB" id="A0A0R3M9X6"/>
<accession>A0A0R3M9X6</accession>
<dbReference type="Gene3D" id="3.30.70.1230">
    <property type="entry name" value="Nucleotide cyclase"/>
    <property type="match status" value="1"/>
</dbReference>
<dbReference type="InterPro" id="IPR013761">
    <property type="entry name" value="SAM/pointed_sf"/>
</dbReference>
<dbReference type="OrthoDB" id="9785312at2"/>
<dbReference type="CDD" id="cd09487">
    <property type="entry name" value="SAM_superfamily"/>
    <property type="match status" value="1"/>
</dbReference>
<dbReference type="CDD" id="cd07302">
    <property type="entry name" value="CHD"/>
    <property type="match status" value="1"/>
</dbReference>
<dbReference type="Gene3D" id="3.40.50.300">
    <property type="entry name" value="P-loop containing nucleotide triphosphate hydrolases"/>
    <property type="match status" value="1"/>
</dbReference>
<gene>
    <name evidence="5" type="ORF">CQ12_32225</name>
</gene>
<dbReference type="GO" id="GO:0005524">
    <property type="term" value="F:ATP binding"/>
    <property type="evidence" value="ECO:0007669"/>
    <property type="project" value="UniProtKB-KW"/>
</dbReference>